<comment type="caution">
    <text evidence="2">The sequence shown here is derived from an EMBL/GenBank/DDBJ whole genome shotgun (WGS) entry which is preliminary data.</text>
</comment>
<proteinExistence type="predicted"/>
<accession>A0A9P6CCT8</accession>
<feature type="signal peptide" evidence="1">
    <location>
        <begin position="1"/>
        <end position="32"/>
    </location>
</feature>
<dbReference type="Proteomes" id="UP000807353">
    <property type="component" value="Unassembled WGS sequence"/>
</dbReference>
<evidence type="ECO:0000313" key="2">
    <source>
        <dbReference type="EMBL" id="KAF9461017.1"/>
    </source>
</evidence>
<keyword evidence="3" id="KW-1185">Reference proteome</keyword>
<protein>
    <recommendedName>
        <fullName evidence="4">Recombination activating protein 2</fullName>
    </recommendedName>
</protein>
<evidence type="ECO:0008006" key="4">
    <source>
        <dbReference type="Google" id="ProtNLM"/>
    </source>
</evidence>
<reference evidence="2" key="1">
    <citation type="submission" date="2020-11" db="EMBL/GenBank/DDBJ databases">
        <authorList>
            <consortium name="DOE Joint Genome Institute"/>
            <person name="Ahrendt S."/>
            <person name="Riley R."/>
            <person name="Andreopoulos W."/>
            <person name="Labutti K."/>
            <person name="Pangilinan J."/>
            <person name="Ruiz-Duenas F.J."/>
            <person name="Barrasa J.M."/>
            <person name="Sanchez-Garcia M."/>
            <person name="Camarero S."/>
            <person name="Miyauchi S."/>
            <person name="Serrano A."/>
            <person name="Linde D."/>
            <person name="Babiker R."/>
            <person name="Drula E."/>
            <person name="Ayuso-Fernandez I."/>
            <person name="Pacheco R."/>
            <person name="Padilla G."/>
            <person name="Ferreira P."/>
            <person name="Barriuso J."/>
            <person name="Kellner H."/>
            <person name="Castanera R."/>
            <person name="Alfaro M."/>
            <person name="Ramirez L."/>
            <person name="Pisabarro A.G."/>
            <person name="Kuo A."/>
            <person name="Tritt A."/>
            <person name="Lipzen A."/>
            <person name="He G."/>
            <person name="Yan M."/>
            <person name="Ng V."/>
            <person name="Cullen D."/>
            <person name="Martin F."/>
            <person name="Rosso M.-N."/>
            <person name="Henrissat B."/>
            <person name="Hibbett D."/>
            <person name="Martinez A.T."/>
            <person name="Grigoriev I.V."/>
        </authorList>
    </citation>
    <scope>NUCLEOTIDE SEQUENCE</scope>
    <source>
        <strain evidence="2">CBS 247.69</strain>
    </source>
</reference>
<gene>
    <name evidence="2" type="ORF">BDZ94DRAFT_1264688</name>
</gene>
<dbReference type="AlphaFoldDB" id="A0A9P6CCT8"/>
<organism evidence="2 3">
    <name type="scientific">Collybia nuda</name>
    <dbReference type="NCBI Taxonomy" id="64659"/>
    <lineage>
        <taxon>Eukaryota</taxon>
        <taxon>Fungi</taxon>
        <taxon>Dikarya</taxon>
        <taxon>Basidiomycota</taxon>
        <taxon>Agaricomycotina</taxon>
        <taxon>Agaricomycetes</taxon>
        <taxon>Agaricomycetidae</taxon>
        <taxon>Agaricales</taxon>
        <taxon>Tricholomatineae</taxon>
        <taxon>Clitocybaceae</taxon>
        <taxon>Collybia</taxon>
    </lineage>
</organism>
<sequence>MERPGPRFMKCRTLVRFSASLLLLSLDLDVSGNGHVVPKVPTGTHVLFMAPSRRNVECAGYRSIDLHDKYVLACGKISKSEHIRSPRMV</sequence>
<feature type="chain" id="PRO_5040308717" description="Recombination activating protein 2" evidence="1">
    <location>
        <begin position="33"/>
        <end position="89"/>
    </location>
</feature>
<dbReference type="EMBL" id="MU150290">
    <property type="protein sequence ID" value="KAF9461017.1"/>
    <property type="molecule type" value="Genomic_DNA"/>
</dbReference>
<evidence type="ECO:0000256" key="1">
    <source>
        <dbReference type="SAM" id="SignalP"/>
    </source>
</evidence>
<keyword evidence="1" id="KW-0732">Signal</keyword>
<name>A0A9P6CCT8_9AGAR</name>
<evidence type="ECO:0000313" key="3">
    <source>
        <dbReference type="Proteomes" id="UP000807353"/>
    </source>
</evidence>